<reference evidence="2 3" key="1">
    <citation type="submission" date="2018-01" db="EMBL/GenBank/DDBJ databases">
        <title>Novel co-symbiosis in the lucinid bivalve Phacoides pectinatus.</title>
        <authorList>
            <person name="Lim S.J."/>
            <person name="Davis B.G."/>
            <person name="Gill D.E."/>
            <person name="Engel A.S."/>
            <person name="Anderson L.C."/>
            <person name="Campbell B.J."/>
        </authorList>
    </citation>
    <scope>NUCLEOTIDE SEQUENCE [LARGE SCALE GENOMIC DNA]</scope>
    <source>
        <strain evidence="2">N3_P5</strain>
    </source>
</reference>
<name>A0A6N4E8M5_9GAMM</name>
<feature type="domain" description="CheR-type methyltransferase" evidence="1">
    <location>
        <begin position="16"/>
        <end position="100"/>
    </location>
</feature>
<feature type="non-terminal residue" evidence="2">
    <location>
        <position position="100"/>
    </location>
</feature>
<dbReference type="Gene3D" id="1.10.155.10">
    <property type="entry name" value="Chemotaxis receptor methyltransferase CheR, N-terminal domain"/>
    <property type="match status" value="1"/>
</dbReference>
<evidence type="ECO:0000313" key="3">
    <source>
        <dbReference type="Proteomes" id="UP000250928"/>
    </source>
</evidence>
<dbReference type="InterPro" id="IPR000780">
    <property type="entry name" value="CheR_MeTrfase"/>
</dbReference>
<sequence>MNGMAMGHQGVRAMARLRQLVRQRTGICLPAEEGDHGKFQGVIERCLAHTDCRSPDDYMRLLEQLPGDSGEWERLIGELTVNETYFFRDRGQFKLLRYVV</sequence>
<dbReference type="AlphaFoldDB" id="A0A6N4E8M5"/>
<dbReference type="GO" id="GO:0008757">
    <property type="term" value="F:S-adenosylmethionine-dependent methyltransferase activity"/>
    <property type="evidence" value="ECO:0007669"/>
    <property type="project" value="InterPro"/>
</dbReference>
<evidence type="ECO:0000313" key="2">
    <source>
        <dbReference type="EMBL" id="PUE05805.1"/>
    </source>
</evidence>
<dbReference type="EMBL" id="PQCO01000004">
    <property type="protein sequence ID" value="PUE05805.1"/>
    <property type="molecule type" value="Genomic_DNA"/>
</dbReference>
<organism evidence="2 3">
    <name type="scientific">Candidatus Sedimenticola endophacoides</name>
    <dbReference type="NCBI Taxonomy" id="2548426"/>
    <lineage>
        <taxon>Bacteria</taxon>
        <taxon>Pseudomonadati</taxon>
        <taxon>Pseudomonadota</taxon>
        <taxon>Gammaproteobacteria</taxon>
        <taxon>Chromatiales</taxon>
        <taxon>Sedimenticolaceae</taxon>
        <taxon>Sedimenticola</taxon>
    </lineage>
</organism>
<gene>
    <name evidence="2" type="ORF">C3L24_00040</name>
</gene>
<dbReference type="PROSITE" id="PS50123">
    <property type="entry name" value="CHER"/>
    <property type="match status" value="1"/>
</dbReference>
<proteinExistence type="predicted"/>
<comment type="caution">
    <text evidence="2">The sequence shown here is derived from an EMBL/GenBank/DDBJ whole genome shotgun (WGS) entry which is preliminary data.</text>
</comment>
<dbReference type="SUPFAM" id="SSF47757">
    <property type="entry name" value="Chemotaxis receptor methyltransferase CheR, N-terminal domain"/>
    <property type="match status" value="1"/>
</dbReference>
<protein>
    <recommendedName>
        <fullName evidence="1">CheR-type methyltransferase domain-containing protein</fullName>
    </recommendedName>
</protein>
<accession>A0A6N4E8M5</accession>
<evidence type="ECO:0000259" key="1">
    <source>
        <dbReference type="PROSITE" id="PS50123"/>
    </source>
</evidence>
<dbReference type="InterPro" id="IPR036804">
    <property type="entry name" value="CheR_N_sf"/>
</dbReference>
<dbReference type="Proteomes" id="UP000250928">
    <property type="component" value="Unassembled WGS sequence"/>
</dbReference>